<dbReference type="Gene3D" id="1.25.40.10">
    <property type="entry name" value="Tetratricopeptide repeat domain"/>
    <property type="match status" value="3"/>
</dbReference>
<dbReference type="STRING" id="3694.A0A2K2C4M7"/>
<protein>
    <recommendedName>
        <fullName evidence="5">Pentatricopeptide repeat-containing protein</fullName>
    </recommendedName>
</protein>
<keyword evidence="4" id="KW-1185">Reference proteome</keyword>
<dbReference type="NCBIfam" id="TIGR00756">
    <property type="entry name" value="PPR"/>
    <property type="match status" value="2"/>
</dbReference>
<name>A0A2K2C4M7_POPTR</name>
<dbReference type="AlphaFoldDB" id="A0A2K2C4M7"/>
<evidence type="ECO:0000313" key="4">
    <source>
        <dbReference type="Proteomes" id="UP000006729"/>
    </source>
</evidence>
<evidence type="ECO:0000256" key="2">
    <source>
        <dbReference type="ARBA" id="ARBA00022737"/>
    </source>
</evidence>
<comment type="caution">
    <text evidence="3">The sequence shown here is derived from an EMBL/GenBank/DDBJ whole genome shotgun (WGS) entry which is preliminary data.</text>
</comment>
<dbReference type="PROSITE" id="PS51375">
    <property type="entry name" value="PPR"/>
    <property type="match status" value="3"/>
</dbReference>
<dbReference type="EMBL" id="CM009290">
    <property type="protein sequence ID" value="PNT56980.2"/>
    <property type="molecule type" value="Genomic_DNA"/>
</dbReference>
<sequence length="146" mass="16756">MISRGCRWRVGLGNLIHVWNDAWIKDDSCRVVETPVIEGLENMRVSDLMIPKERRWDWNLLEALFLPRDVLAISSIPLSASVLKGKRIWHFSKNGMYTAKSGYRVALETEKPELRDRGGNYGMILSYLLKSSSFYGGHALRVFLRG</sequence>
<reference evidence="3 4" key="1">
    <citation type="journal article" date="2006" name="Science">
        <title>The genome of black cottonwood, Populus trichocarpa (Torr. &amp; Gray).</title>
        <authorList>
            <person name="Tuskan G.A."/>
            <person name="Difazio S."/>
            <person name="Jansson S."/>
            <person name="Bohlmann J."/>
            <person name="Grigoriev I."/>
            <person name="Hellsten U."/>
            <person name="Putnam N."/>
            <person name="Ralph S."/>
            <person name="Rombauts S."/>
            <person name="Salamov A."/>
            <person name="Schein J."/>
            <person name="Sterck L."/>
            <person name="Aerts A."/>
            <person name="Bhalerao R.R."/>
            <person name="Bhalerao R.P."/>
            <person name="Blaudez D."/>
            <person name="Boerjan W."/>
            <person name="Brun A."/>
            <person name="Brunner A."/>
            <person name="Busov V."/>
            <person name="Campbell M."/>
            <person name="Carlson J."/>
            <person name="Chalot M."/>
            <person name="Chapman J."/>
            <person name="Chen G.L."/>
            <person name="Cooper D."/>
            <person name="Coutinho P.M."/>
            <person name="Couturier J."/>
            <person name="Covert S."/>
            <person name="Cronk Q."/>
            <person name="Cunningham R."/>
            <person name="Davis J."/>
            <person name="Degroeve S."/>
            <person name="Dejardin A."/>
            <person name="Depamphilis C."/>
            <person name="Detter J."/>
            <person name="Dirks B."/>
            <person name="Dubchak I."/>
            <person name="Duplessis S."/>
            <person name="Ehlting J."/>
            <person name="Ellis B."/>
            <person name="Gendler K."/>
            <person name="Goodstein D."/>
            <person name="Gribskov M."/>
            <person name="Grimwood J."/>
            <person name="Groover A."/>
            <person name="Gunter L."/>
            <person name="Hamberger B."/>
            <person name="Heinze B."/>
            <person name="Helariutta Y."/>
            <person name="Henrissat B."/>
            <person name="Holligan D."/>
            <person name="Holt R."/>
            <person name="Huang W."/>
            <person name="Islam-Faridi N."/>
            <person name="Jones S."/>
            <person name="Jones-Rhoades M."/>
            <person name="Jorgensen R."/>
            <person name="Joshi C."/>
            <person name="Kangasjarvi J."/>
            <person name="Karlsson J."/>
            <person name="Kelleher C."/>
            <person name="Kirkpatrick R."/>
            <person name="Kirst M."/>
            <person name="Kohler A."/>
            <person name="Kalluri U."/>
            <person name="Larimer F."/>
            <person name="Leebens-Mack J."/>
            <person name="Leple J.C."/>
            <person name="Locascio P."/>
            <person name="Lou Y."/>
            <person name="Lucas S."/>
            <person name="Martin F."/>
            <person name="Montanini B."/>
            <person name="Napoli C."/>
            <person name="Nelson D.R."/>
            <person name="Nelson C."/>
            <person name="Nieminen K."/>
            <person name="Nilsson O."/>
            <person name="Pereda V."/>
            <person name="Peter G."/>
            <person name="Philippe R."/>
            <person name="Pilate G."/>
            <person name="Poliakov A."/>
            <person name="Razumovskaya J."/>
            <person name="Richardson P."/>
            <person name="Rinaldi C."/>
            <person name="Ritland K."/>
            <person name="Rouze P."/>
            <person name="Ryaboy D."/>
            <person name="Schmutz J."/>
            <person name="Schrader J."/>
            <person name="Segerman B."/>
            <person name="Shin H."/>
            <person name="Siddiqui A."/>
            <person name="Sterky F."/>
            <person name="Terry A."/>
            <person name="Tsai C.J."/>
            <person name="Uberbacher E."/>
            <person name="Unneberg P."/>
            <person name="Vahala J."/>
            <person name="Wall K."/>
            <person name="Wessler S."/>
            <person name="Yang G."/>
            <person name="Yin T."/>
            <person name="Douglas C."/>
            <person name="Marra M."/>
            <person name="Sandberg G."/>
            <person name="Van de Peer Y."/>
            <person name="Rokhsar D."/>
        </authorList>
    </citation>
    <scope>NUCLEOTIDE SEQUENCE [LARGE SCALE GENOMIC DNA]</scope>
    <source>
        <strain evidence="4">cv. Nisqually</strain>
    </source>
</reference>
<dbReference type="Proteomes" id="UP000006729">
    <property type="component" value="Chromosome 1"/>
</dbReference>
<evidence type="ECO:0008006" key="5">
    <source>
        <dbReference type="Google" id="ProtNLM"/>
    </source>
</evidence>
<organism evidence="3 4">
    <name type="scientific">Populus trichocarpa</name>
    <name type="common">Western balsam poplar</name>
    <name type="synonym">Populus balsamifera subsp. trichocarpa</name>
    <dbReference type="NCBI Taxonomy" id="3694"/>
    <lineage>
        <taxon>Eukaryota</taxon>
        <taxon>Viridiplantae</taxon>
        <taxon>Streptophyta</taxon>
        <taxon>Embryophyta</taxon>
        <taxon>Tracheophyta</taxon>
        <taxon>Spermatophyta</taxon>
        <taxon>Magnoliopsida</taxon>
        <taxon>eudicotyledons</taxon>
        <taxon>Gunneridae</taxon>
        <taxon>Pentapetalae</taxon>
        <taxon>rosids</taxon>
        <taxon>fabids</taxon>
        <taxon>Malpighiales</taxon>
        <taxon>Salicaceae</taxon>
        <taxon>Saliceae</taxon>
        <taxon>Populus</taxon>
    </lineage>
</organism>
<accession>A0A2K2C4M7</accession>
<dbReference type="InterPro" id="IPR011990">
    <property type="entry name" value="TPR-like_helical_dom_sf"/>
</dbReference>
<dbReference type="Pfam" id="PF13041">
    <property type="entry name" value="PPR_2"/>
    <property type="match status" value="2"/>
</dbReference>
<keyword evidence="2" id="KW-0677">Repeat</keyword>
<dbReference type="PANTHER" id="PTHR47932:SF44">
    <property type="entry name" value="MIOREX COMPLEX COMPONENT 1"/>
    <property type="match status" value="1"/>
</dbReference>
<gene>
    <name evidence="3" type="ORF">POPTR_001G266504v4</name>
</gene>
<evidence type="ECO:0000313" key="3">
    <source>
        <dbReference type="EMBL" id="PNT56980.2"/>
    </source>
</evidence>
<dbReference type="PANTHER" id="PTHR47932">
    <property type="entry name" value="ATPASE EXPRESSION PROTEIN 3"/>
    <property type="match status" value="1"/>
</dbReference>
<evidence type="ECO:0000256" key="1">
    <source>
        <dbReference type="ARBA" id="ARBA00007626"/>
    </source>
</evidence>
<proteinExistence type="inferred from homology"/>
<dbReference type="InParanoid" id="A0A2K2C4M7"/>
<dbReference type="Pfam" id="PF01535">
    <property type="entry name" value="PPR"/>
    <property type="match status" value="1"/>
</dbReference>
<comment type="similarity">
    <text evidence="1">Belongs to the PPR family. P subfamily.</text>
</comment>
<dbReference type="InterPro" id="IPR002885">
    <property type="entry name" value="PPR_rpt"/>
</dbReference>